<comment type="caution">
    <text evidence="9">The sequence shown here is derived from an EMBL/GenBank/DDBJ whole genome shotgun (WGS) entry which is preliminary data.</text>
</comment>
<evidence type="ECO:0000256" key="2">
    <source>
        <dbReference type="ARBA" id="ARBA00022617"/>
    </source>
</evidence>
<dbReference type="Gene3D" id="1.10.760.10">
    <property type="entry name" value="Cytochrome c-like domain"/>
    <property type="match status" value="1"/>
</dbReference>
<feature type="signal peptide" evidence="7">
    <location>
        <begin position="1"/>
        <end position="23"/>
    </location>
</feature>
<evidence type="ECO:0000313" key="10">
    <source>
        <dbReference type="Proteomes" id="UP000638188"/>
    </source>
</evidence>
<dbReference type="RefSeq" id="WP_223825349.1">
    <property type="nucleotide sequence ID" value="NZ_BMFF01000002.1"/>
</dbReference>
<evidence type="ECO:0000313" key="9">
    <source>
        <dbReference type="EMBL" id="GGC93084.1"/>
    </source>
</evidence>
<feature type="domain" description="Cytochrome c" evidence="8">
    <location>
        <begin position="60"/>
        <end position="142"/>
    </location>
</feature>
<evidence type="ECO:0000256" key="5">
    <source>
        <dbReference type="ARBA" id="ARBA00023004"/>
    </source>
</evidence>
<accession>A0ABQ1PAR5</accession>
<evidence type="ECO:0000259" key="8">
    <source>
        <dbReference type="PROSITE" id="PS51007"/>
    </source>
</evidence>
<dbReference type="InterPro" id="IPR009056">
    <property type="entry name" value="Cyt_c-like_dom"/>
</dbReference>
<dbReference type="Proteomes" id="UP000638188">
    <property type="component" value="Unassembled WGS sequence"/>
</dbReference>
<keyword evidence="5 6" id="KW-0408">Iron</keyword>
<name>A0ABQ1PAR5_9GAMM</name>
<evidence type="ECO:0000256" key="7">
    <source>
        <dbReference type="SAM" id="SignalP"/>
    </source>
</evidence>
<organism evidence="9 10">
    <name type="scientific">Halopseudomonas salina</name>
    <dbReference type="NCBI Taxonomy" id="1323744"/>
    <lineage>
        <taxon>Bacteria</taxon>
        <taxon>Pseudomonadati</taxon>
        <taxon>Pseudomonadota</taxon>
        <taxon>Gammaproteobacteria</taxon>
        <taxon>Pseudomonadales</taxon>
        <taxon>Pseudomonadaceae</taxon>
        <taxon>Halopseudomonas</taxon>
    </lineage>
</organism>
<dbReference type="PANTHER" id="PTHR40942:SF4">
    <property type="entry name" value="CYTOCHROME C5"/>
    <property type="match status" value="1"/>
</dbReference>
<dbReference type="InterPro" id="IPR002323">
    <property type="entry name" value="Cyt_CIE"/>
</dbReference>
<dbReference type="SUPFAM" id="SSF46626">
    <property type="entry name" value="Cytochrome c"/>
    <property type="match status" value="1"/>
</dbReference>
<keyword evidence="2 6" id="KW-0349">Heme</keyword>
<dbReference type="PROSITE" id="PS51007">
    <property type="entry name" value="CYTC"/>
    <property type="match status" value="1"/>
</dbReference>
<evidence type="ECO:0000256" key="6">
    <source>
        <dbReference type="PROSITE-ProRule" id="PRU00433"/>
    </source>
</evidence>
<feature type="chain" id="PRO_5045078703" evidence="7">
    <location>
        <begin position="24"/>
        <end position="142"/>
    </location>
</feature>
<dbReference type="PANTHER" id="PTHR40942">
    <property type="match status" value="1"/>
</dbReference>
<evidence type="ECO:0000256" key="1">
    <source>
        <dbReference type="ARBA" id="ARBA00022448"/>
    </source>
</evidence>
<dbReference type="PRINTS" id="PR00607">
    <property type="entry name" value="CYTCHROMECIE"/>
</dbReference>
<keyword evidence="10" id="KW-1185">Reference proteome</keyword>
<keyword evidence="7" id="KW-0732">Signal</keyword>
<evidence type="ECO:0000256" key="4">
    <source>
        <dbReference type="ARBA" id="ARBA00022982"/>
    </source>
</evidence>
<proteinExistence type="predicted"/>
<dbReference type="Pfam" id="PF13442">
    <property type="entry name" value="Cytochrome_CBB3"/>
    <property type="match status" value="1"/>
</dbReference>
<keyword evidence="1" id="KW-0813">Transport</keyword>
<keyword evidence="3 6" id="KW-0479">Metal-binding</keyword>
<dbReference type="EMBL" id="BMFF01000002">
    <property type="protein sequence ID" value="GGC93084.1"/>
    <property type="molecule type" value="Genomic_DNA"/>
</dbReference>
<reference evidence="10" key="1">
    <citation type="journal article" date="2019" name="Int. J. Syst. Evol. Microbiol.">
        <title>The Global Catalogue of Microorganisms (GCM) 10K type strain sequencing project: providing services to taxonomists for standard genome sequencing and annotation.</title>
        <authorList>
            <consortium name="The Broad Institute Genomics Platform"/>
            <consortium name="The Broad Institute Genome Sequencing Center for Infectious Disease"/>
            <person name="Wu L."/>
            <person name="Ma J."/>
        </authorList>
    </citation>
    <scope>NUCLEOTIDE SEQUENCE [LARGE SCALE GENOMIC DNA]</scope>
    <source>
        <strain evidence="10">CGMCC 1.12482</strain>
    </source>
</reference>
<keyword evidence="4" id="KW-0249">Electron transport</keyword>
<evidence type="ECO:0000256" key="3">
    <source>
        <dbReference type="ARBA" id="ARBA00022723"/>
    </source>
</evidence>
<dbReference type="InterPro" id="IPR036909">
    <property type="entry name" value="Cyt_c-like_dom_sf"/>
</dbReference>
<gene>
    <name evidence="9" type="ORF">GCM10007418_10750</name>
</gene>
<sequence>MTVKKFLAASAALLVLVAGGAFAVSSDSIAERIKPFGVVCVAGDPCADVGTMPTAVADAGAARTGEAVYGQFCTACHSAGILNAPKTGDAAAWEARLAAAGSFDDLVTSAINGVGAMPANGTCGDCSREEIHAAVEHMSGLQ</sequence>
<protein>
    <submittedName>
        <fullName evidence="9">Cytochrome c</fullName>
    </submittedName>
</protein>